<keyword evidence="6 9" id="KW-0560">Oxidoreductase</keyword>
<dbReference type="PANTHER" id="PTHR46028">
    <property type="entry name" value="KYNURENINE 3-MONOOXYGENASE"/>
    <property type="match status" value="1"/>
</dbReference>
<dbReference type="GO" id="GO:0006569">
    <property type="term" value="P:L-tryptophan catabolic process"/>
    <property type="evidence" value="ECO:0007669"/>
    <property type="project" value="UniProtKB-UniRule"/>
</dbReference>
<evidence type="ECO:0000259" key="10">
    <source>
        <dbReference type="Pfam" id="PF01494"/>
    </source>
</evidence>
<dbReference type="PANTHER" id="PTHR46028:SF2">
    <property type="entry name" value="KYNURENINE 3-MONOOXYGENASE"/>
    <property type="match status" value="1"/>
</dbReference>
<evidence type="ECO:0000256" key="4">
    <source>
        <dbReference type="ARBA" id="ARBA00022827"/>
    </source>
</evidence>
<dbReference type="RefSeq" id="WP_014781241.1">
    <property type="nucleotide sequence ID" value="NC_018013.1"/>
</dbReference>
<evidence type="ECO:0000256" key="5">
    <source>
        <dbReference type="ARBA" id="ARBA00022857"/>
    </source>
</evidence>
<dbReference type="InterPro" id="IPR002938">
    <property type="entry name" value="FAD-bd"/>
</dbReference>
<comment type="similarity">
    <text evidence="9">Belongs to the aromatic-ring hydroxylase family. KMO subfamily.</text>
</comment>
<feature type="domain" description="FAD-binding" evidence="10">
    <location>
        <begin position="298"/>
        <end position="358"/>
    </location>
</feature>
<dbReference type="EMBL" id="CP003280">
    <property type="protein sequence ID" value="AFL79983.1"/>
    <property type="molecule type" value="Genomic_DNA"/>
</dbReference>
<dbReference type="KEGG" id="asl:Aeqsu_0471"/>
<dbReference type="UniPathway" id="UPA00253">
    <property type="reaction ID" value="UER00328"/>
</dbReference>
<evidence type="ECO:0000256" key="7">
    <source>
        <dbReference type="ARBA" id="ARBA00023033"/>
    </source>
</evidence>
<dbReference type="PRINTS" id="PR00420">
    <property type="entry name" value="RNGMNOXGNASE"/>
</dbReference>
<comment type="cofactor">
    <cofactor evidence="1 9">
        <name>FAD</name>
        <dbReference type="ChEBI" id="CHEBI:57692"/>
    </cofactor>
</comment>
<dbReference type="eggNOG" id="COG0654">
    <property type="taxonomic scope" value="Bacteria"/>
</dbReference>
<accession>I3YSL5</accession>
<dbReference type="GO" id="GO:0070189">
    <property type="term" value="P:kynurenine metabolic process"/>
    <property type="evidence" value="ECO:0007669"/>
    <property type="project" value="TreeGrafter"/>
</dbReference>
<keyword evidence="12" id="KW-1185">Reference proteome</keyword>
<dbReference type="SUPFAM" id="SSF51905">
    <property type="entry name" value="FAD/NAD(P)-binding domain"/>
    <property type="match status" value="1"/>
</dbReference>
<keyword evidence="4 9" id="KW-0274">FAD</keyword>
<evidence type="ECO:0000313" key="11">
    <source>
        <dbReference type="EMBL" id="AFL79983.1"/>
    </source>
</evidence>
<organism evidence="11 12">
    <name type="scientific">Aequorivita sublithincola (strain DSM 14238 / LMG 21431 / ACAM 643 / 9-3)</name>
    <dbReference type="NCBI Taxonomy" id="746697"/>
    <lineage>
        <taxon>Bacteria</taxon>
        <taxon>Pseudomonadati</taxon>
        <taxon>Bacteroidota</taxon>
        <taxon>Flavobacteriia</taxon>
        <taxon>Flavobacteriales</taxon>
        <taxon>Flavobacteriaceae</taxon>
        <taxon>Aequorivita</taxon>
    </lineage>
</organism>
<dbReference type="InterPro" id="IPR036188">
    <property type="entry name" value="FAD/NAD-bd_sf"/>
</dbReference>
<gene>
    <name evidence="9" type="primary">kmo</name>
    <name evidence="11" type="ordered locus">Aeqsu_0471</name>
</gene>
<dbReference type="InterPro" id="IPR027545">
    <property type="entry name" value="Kynurenine_monooxygenase"/>
</dbReference>
<dbReference type="GO" id="GO:0004502">
    <property type="term" value="F:kynurenine 3-monooxygenase activity"/>
    <property type="evidence" value="ECO:0007669"/>
    <property type="project" value="UniProtKB-UniRule"/>
</dbReference>
<evidence type="ECO:0000256" key="1">
    <source>
        <dbReference type="ARBA" id="ARBA00001974"/>
    </source>
</evidence>
<reference evidence="11 12" key="1">
    <citation type="submission" date="2012-06" db="EMBL/GenBank/DDBJ databases">
        <title>The complete genome of Aequorivita sublithincola DSM 14238.</title>
        <authorList>
            <consortium name="US DOE Joint Genome Institute (JGI-PGF)"/>
            <person name="Lucas S."/>
            <person name="Copeland A."/>
            <person name="Lapidus A."/>
            <person name="Goodwin L."/>
            <person name="Pitluck S."/>
            <person name="Peters L."/>
            <person name="Munk A.C.C."/>
            <person name="Kyrpides N."/>
            <person name="Mavromatis K."/>
            <person name="Pagani I."/>
            <person name="Ivanova N."/>
            <person name="Ovchinnikova G."/>
            <person name="Zeytun A."/>
            <person name="Detter J.C."/>
            <person name="Han C."/>
            <person name="Land M."/>
            <person name="Hauser L."/>
            <person name="Markowitz V."/>
            <person name="Cheng J.-F."/>
            <person name="Hugenholtz P."/>
            <person name="Woyke T."/>
            <person name="Wu D."/>
            <person name="Tindall B."/>
            <person name="Faehnrich R."/>
            <person name="Brambilla E."/>
            <person name="Klenk H.-P."/>
            <person name="Eisen J.A."/>
        </authorList>
    </citation>
    <scope>NUCLEOTIDE SEQUENCE [LARGE SCALE GENOMIC DNA]</scope>
    <source>
        <strain evidence="12">DSM 14238 / LMG 21431 / ACAM 643 / 9-3</strain>
    </source>
</reference>
<dbReference type="HOGENOM" id="CLU_023210_0_1_10"/>
<evidence type="ECO:0000256" key="9">
    <source>
        <dbReference type="HAMAP-Rule" id="MF_01971"/>
    </source>
</evidence>
<evidence type="ECO:0000256" key="2">
    <source>
        <dbReference type="ARBA" id="ARBA00022630"/>
    </source>
</evidence>
<dbReference type="GO" id="GO:0071949">
    <property type="term" value="F:FAD binding"/>
    <property type="evidence" value="ECO:0007669"/>
    <property type="project" value="InterPro"/>
</dbReference>
<dbReference type="FunFam" id="3.50.50.60:FF:000185">
    <property type="entry name" value="Kynurenine 3-monooxygenase"/>
    <property type="match status" value="1"/>
</dbReference>
<dbReference type="Pfam" id="PF01494">
    <property type="entry name" value="FAD_binding_3"/>
    <property type="match status" value="2"/>
</dbReference>
<comment type="function">
    <text evidence="9">Catalyzes the hydroxylation of L-kynurenine (L-Kyn) to form 3-hydroxy-L-kynurenine (L-3OHKyn). Required for synthesis of quinolinic acid.</text>
</comment>
<protein>
    <recommendedName>
        <fullName evidence="9">Kynurenine 3-monooxygenase</fullName>
        <ecNumber evidence="9">1.14.13.9</ecNumber>
    </recommendedName>
    <alternativeName>
        <fullName evidence="9">Kynurenine 3-hydroxylase</fullName>
    </alternativeName>
</protein>
<dbReference type="Proteomes" id="UP000006049">
    <property type="component" value="Chromosome"/>
</dbReference>
<dbReference type="Gene3D" id="3.50.50.60">
    <property type="entry name" value="FAD/NAD(P)-binding domain"/>
    <property type="match status" value="1"/>
</dbReference>
<evidence type="ECO:0000256" key="3">
    <source>
        <dbReference type="ARBA" id="ARBA00022642"/>
    </source>
</evidence>
<dbReference type="PATRIC" id="fig|746697.3.peg.472"/>
<dbReference type="GO" id="GO:0009435">
    <property type="term" value="P:NAD+ biosynthetic process"/>
    <property type="evidence" value="ECO:0007669"/>
    <property type="project" value="UniProtKB-UniPathway"/>
</dbReference>
<evidence type="ECO:0000313" key="12">
    <source>
        <dbReference type="Proteomes" id="UP000006049"/>
    </source>
</evidence>
<dbReference type="AlphaFoldDB" id="I3YSL5"/>
<feature type="domain" description="FAD-binding" evidence="10">
    <location>
        <begin position="6"/>
        <end position="175"/>
    </location>
</feature>
<keyword evidence="3 9" id="KW-0662">Pyridine nucleotide biosynthesis</keyword>
<dbReference type="OrthoDB" id="9766816at2"/>
<comment type="catalytic activity">
    <reaction evidence="8 9">
        <text>L-kynurenine + NADPH + O2 + H(+) = 3-hydroxy-L-kynurenine + NADP(+) + H2O</text>
        <dbReference type="Rhea" id="RHEA:20545"/>
        <dbReference type="ChEBI" id="CHEBI:15377"/>
        <dbReference type="ChEBI" id="CHEBI:15378"/>
        <dbReference type="ChEBI" id="CHEBI:15379"/>
        <dbReference type="ChEBI" id="CHEBI:57783"/>
        <dbReference type="ChEBI" id="CHEBI:57959"/>
        <dbReference type="ChEBI" id="CHEBI:58125"/>
        <dbReference type="ChEBI" id="CHEBI:58349"/>
        <dbReference type="EC" id="1.14.13.9"/>
    </reaction>
</comment>
<keyword evidence="7 9" id="KW-0503">Monooxygenase</keyword>
<proteinExistence type="inferred from homology"/>
<dbReference type="STRING" id="746697.Aeqsu_0471"/>
<sequence>MSKNQNILIIGAGLCGSLLALRMAQRGFQVTLVEKRPDLRKIIQDAGRSINLALSDRGLRGLRIAGVEEAAKKLCIPMNGRMIHDKAGNTFLSPYSGRKNEYINSVSRPGLNMLLLDEAEKMPNVKIIFNHACENVDLENASAVFKEFNSDKEITISADVIFGTDGAGSAVRKNMYENHKFLFSFSQQWLGHGYKELEIPAAENNGYRTYKNALHIWPRGEDMLIALPNLDGSFTVTLFLPYENNDYCFANLTTPEMVHEYFNKEYPDVVEMIPNLSEEFFNNPIGPLGTVKCSPWNSFGKVLLLGDAAHAIVPFYGQGMNASFEDVVVFDEILEKYASEENINWNTILKEYESKRINDTDAIADLAVDNFHEMKEHTAMEIFQNKRKLETAFEAEFPEEYYSKYSLVTFKESISYSEAMKRGRAQDKAILNLLDDGKLTEEMSLKEKLELVKKETQAILHDDEVAFG</sequence>
<keyword evidence="5 9" id="KW-0521">NADP</keyword>
<keyword evidence="2 9" id="KW-0285">Flavoprotein</keyword>
<name>I3YSL5_AEQSU</name>
<dbReference type="GO" id="GO:0043420">
    <property type="term" value="P:anthranilate metabolic process"/>
    <property type="evidence" value="ECO:0007669"/>
    <property type="project" value="UniProtKB-UniRule"/>
</dbReference>
<comment type="pathway">
    <text evidence="9">Cofactor biosynthesis; NAD(+) biosynthesis; quinolinate from L-kynurenine: step 1/3.</text>
</comment>
<evidence type="ECO:0000256" key="6">
    <source>
        <dbReference type="ARBA" id="ARBA00023002"/>
    </source>
</evidence>
<dbReference type="HAMAP" id="MF_01971">
    <property type="entry name" value="Kynurenine_monooxygenase"/>
    <property type="match status" value="1"/>
</dbReference>
<dbReference type="EC" id="1.14.13.9" evidence="9"/>
<evidence type="ECO:0000256" key="8">
    <source>
        <dbReference type="ARBA" id="ARBA00047818"/>
    </source>
</evidence>
<dbReference type="GO" id="GO:0019805">
    <property type="term" value="P:quinolinate biosynthetic process"/>
    <property type="evidence" value="ECO:0007669"/>
    <property type="project" value="UniProtKB-UniRule"/>
</dbReference>